<feature type="region of interest" description="Disordered" evidence="1">
    <location>
        <begin position="162"/>
        <end position="203"/>
    </location>
</feature>
<evidence type="ECO:0000256" key="1">
    <source>
        <dbReference type="SAM" id="MobiDB-lite"/>
    </source>
</evidence>
<feature type="region of interest" description="Disordered" evidence="1">
    <location>
        <begin position="302"/>
        <end position="335"/>
    </location>
</feature>
<protein>
    <submittedName>
        <fullName evidence="2">Uncharacterized protein</fullName>
    </submittedName>
</protein>
<evidence type="ECO:0000313" key="3">
    <source>
        <dbReference type="Proteomes" id="UP001362999"/>
    </source>
</evidence>
<feature type="compositionally biased region" description="Polar residues" evidence="1">
    <location>
        <begin position="321"/>
        <end position="335"/>
    </location>
</feature>
<evidence type="ECO:0000313" key="2">
    <source>
        <dbReference type="EMBL" id="KAK7029136.1"/>
    </source>
</evidence>
<gene>
    <name evidence="2" type="ORF">R3P38DRAFT_2525026</name>
</gene>
<reference evidence="2 3" key="1">
    <citation type="journal article" date="2024" name="J Genomics">
        <title>Draft genome sequencing and assembly of Favolaschia claudopus CIRM-BRFM 2984 isolated from oak limbs.</title>
        <authorList>
            <person name="Navarro D."/>
            <person name="Drula E."/>
            <person name="Chaduli D."/>
            <person name="Cazenave R."/>
            <person name="Ahrendt S."/>
            <person name="Wang J."/>
            <person name="Lipzen A."/>
            <person name="Daum C."/>
            <person name="Barry K."/>
            <person name="Grigoriev I.V."/>
            <person name="Favel A."/>
            <person name="Rosso M.N."/>
            <person name="Martin F."/>
        </authorList>
    </citation>
    <scope>NUCLEOTIDE SEQUENCE [LARGE SCALE GENOMIC DNA]</scope>
    <source>
        <strain evidence="2 3">CIRM-BRFM 2984</strain>
    </source>
</reference>
<feature type="compositionally biased region" description="Acidic residues" evidence="1">
    <location>
        <begin position="183"/>
        <end position="196"/>
    </location>
</feature>
<proteinExistence type="predicted"/>
<name>A0AAW0BSC4_9AGAR</name>
<keyword evidence="3" id="KW-1185">Reference proteome</keyword>
<dbReference type="EMBL" id="JAWWNJ010000027">
    <property type="protein sequence ID" value="KAK7029136.1"/>
    <property type="molecule type" value="Genomic_DNA"/>
</dbReference>
<comment type="caution">
    <text evidence="2">The sequence shown here is derived from an EMBL/GenBank/DDBJ whole genome shotgun (WGS) entry which is preliminary data.</text>
</comment>
<organism evidence="2 3">
    <name type="scientific">Favolaschia claudopus</name>
    <dbReference type="NCBI Taxonomy" id="2862362"/>
    <lineage>
        <taxon>Eukaryota</taxon>
        <taxon>Fungi</taxon>
        <taxon>Dikarya</taxon>
        <taxon>Basidiomycota</taxon>
        <taxon>Agaricomycotina</taxon>
        <taxon>Agaricomycetes</taxon>
        <taxon>Agaricomycetidae</taxon>
        <taxon>Agaricales</taxon>
        <taxon>Marasmiineae</taxon>
        <taxon>Mycenaceae</taxon>
        <taxon>Favolaschia</taxon>
    </lineage>
</organism>
<dbReference type="Proteomes" id="UP001362999">
    <property type="component" value="Unassembled WGS sequence"/>
</dbReference>
<dbReference type="AlphaFoldDB" id="A0AAW0BSC4"/>
<accession>A0AAW0BSC4</accession>
<sequence length="335" mass="36813">MTSLYSSVRDTFIKTKATSLGNHKFGGTFDRSFDSSGIYGSKFTDESRRKFTANVVGEIGSEAEGTWLGAGAKNLPADKLPLTESSKPHRWILALRAPTAGGKVLRGGHTNSLATLDEITSEDHAENNNSDLQSVWVTDWVKGGAAGDVILLQLPPTYEVKSAGRATNKAPRTPNRRTRVSDDEQDDEDEEDENMEDGAQKVGDVYSPSLLENCRGDYFDFSPQVKLVQRNIIDEDGDLVAPHELRGKLTEGTLVYATISLKSFSHPGSRTYHIYVESLKILDSGLATPWSYDIPELPAFRKRARNSTPPRDVSDAFNAFESPSPNKKTRTQANA</sequence>